<evidence type="ECO:0000313" key="2">
    <source>
        <dbReference type="EMBL" id="CAG6393753.1"/>
    </source>
</evidence>
<feature type="compositionally biased region" description="Basic and acidic residues" evidence="1">
    <location>
        <begin position="23"/>
        <end position="34"/>
    </location>
</feature>
<evidence type="ECO:0000313" key="3">
    <source>
        <dbReference type="Proteomes" id="UP001152519"/>
    </source>
</evidence>
<dbReference type="AlphaFoldDB" id="A0A9W4GRI0"/>
<feature type="compositionally biased region" description="Basic and acidic residues" evidence="1">
    <location>
        <begin position="101"/>
        <end position="115"/>
    </location>
</feature>
<reference evidence="2" key="1">
    <citation type="submission" date="2021-05" db="EMBL/GenBank/DDBJ databases">
        <authorList>
            <person name="Arsene-Ploetze F."/>
        </authorList>
    </citation>
    <scope>NUCLEOTIDE SEQUENCE</scope>
    <source>
        <strain evidence="2">DSM 42138</strain>
    </source>
</reference>
<feature type="region of interest" description="Disordered" evidence="1">
    <location>
        <begin position="1"/>
        <end position="206"/>
    </location>
</feature>
<protein>
    <submittedName>
        <fullName evidence="2">Uncharacterized protein</fullName>
    </submittedName>
</protein>
<name>A0A9W4GRI0_9ACTN</name>
<dbReference type="EMBL" id="CAJSLV010000051">
    <property type="protein sequence ID" value="CAG6393753.1"/>
    <property type="molecule type" value="Genomic_DNA"/>
</dbReference>
<gene>
    <name evidence="2" type="ORF">SCOCK_220007</name>
</gene>
<accession>A0A9W4GRI0</accession>
<keyword evidence="3" id="KW-1185">Reference proteome</keyword>
<feature type="compositionally biased region" description="Low complexity" evidence="1">
    <location>
        <begin position="81"/>
        <end position="96"/>
    </location>
</feature>
<evidence type="ECO:0000256" key="1">
    <source>
        <dbReference type="SAM" id="MobiDB-lite"/>
    </source>
</evidence>
<organism evidence="2 3">
    <name type="scientific">Actinacidiphila cocklensis</name>
    <dbReference type="NCBI Taxonomy" id="887465"/>
    <lineage>
        <taxon>Bacteria</taxon>
        <taxon>Bacillati</taxon>
        <taxon>Actinomycetota</taxon>
        <taxon>Actinomycetes</taxon>
        <taxon>Kitasatosporales</taxon>
        <taxon>Streptomycetaceae</taxon>
        <taxon>Actinacidiphila</taxon>
    </lineage>
</organism>
<proteinExistence type="predicted"/>
<sequence>MGTADGSGRDRVAAAGLGDAEDASDRPREADPLARGRGRAQRPVGAPVGTFDDFGHARRQGRPPQRDLGRPVVGGRVPAHRAAQAGPGDARRAAPGSVRGARHDPRGEGGAEPEGRQGPYRRGHHLRRPDASGRVRGLRQLLHLRPEDLRVPRLPRPEHHRQGQGQAPGRGHPALLPRQLGRRRQGQAAAVAGRRQRRTCGAAVAR</sequence>
<feature type="compositionally biased region" description="Basic and acidic residues" evidence="1">
    <location>
        <begin position="144"/>
        <end position="161"/>
    </location>
</feature>
<dbReference type="Proteomes" id="UP001152519">
    <property type="component" value="Unassembled WGS sequence"/>
</dbReference>
<comment type="caution">
    <text evidence="2">The sequence shown here is derived from an EMBL/GenBank/DDBJ whole genome shotgun (WGS) entry which is preliminary data.</text>
</comment>